<keyword evidence="2" id="KW-1185">Reference proteome</keyword>
<evidence type="ECO:0000313" key="2">
    <source>
        <dbReference type="Proteomes" id="UP001576780"/>
    </source>
</evidence>
<dbReference type="EMBL" id="JBHFNT010000020">
    <property type="protein sequence ID" value="MFB2833251.1"/>
    <property type="molecule type" value="Genomic_DNA"/>
</dbReference>
<sequence length="51" mass="5906">MSSECNLGWEGDRFLILHGKNLHMAQSRYLTKYKVIIPLVIVGILRFEDSI</sequence>
<organism evidence="1 2">
    <name type="scientific">Floridaenema evergladense BLCC-F167</name>
    <dbReference type="NCBI Taxonomy" id="3153639"/>
    <lineage>
        <taxon>Bacteria</taxon>
        <taxon>Bacillati</taxon>
        <taxon>Cyanobacteriota</taxon>
        <taxon>Cyanophyceae</taxon>
        <taxon>Oscillatoriophycideae</taxon>
        <taxon>Aerosakkonematales</taxon>
        <taxon>Aerosakkonemataceae</taxon>
        <taxon>Floridanema</taxon>
        <taxon>Floridanema evergladense</taxon>
    </lineage>
</organism>
<protein>
    <submittedName>
        <fullName evidence="1">Uncharacterized protein</fullName>
    </submittedName>
</protein>
<evidence type="ECO:0000313" key="1">
    <source>
        <dbReference type="EMBL" id="MFB2833251.1"/>
    </source>
</evidence>
<dbReference type="Proteomes" id="UP001576780">
    <property type="component" value="Unassembled WGS sequence"/>
</dbReference>
<reference evidence="1 2" key="1">
    <citation type="submission" date="2024-09" db="EMBL/GenBank/DDBJ databases">
        <title>Floridaenema gen nov. (Aerosakkonemataceae, Aerosakkonematales ord. nov., Cyanobacteria) from benthic tropical and subtropical fresh waters, with the description of four new species.</title>
        <authorList>
            <person name="Moretto J.A."/>
            <person name="Berthold D.E."/>
            <person name="Lefler F.W."/>
            <person name="Huang I.-S."/>
            <person name="Laughinghouse H. IV."/>
        </authorList>
    </citation>
    <scope>NUCLEOTIDE SEQUENCE [LARGE SCALE GENOMIC DNA]</scope>
    <source>
        <strain evidence="1 2">BLCC-F167</strain>
    </source>
</reference>
<accession>A0ABV4WEQ5</accession>
<gene>
    <name evidence="1" type="ORF">ACE1CA_01820</name>
</gene>
<dbReference type="RefSeq" id="WP_413275718.1">
    <property type="nucleotide sequence ID" value="NZ_JBHFNT010000020.1"/>
</dbReference>
<name>A0ABV4WEQ5_9CYAN</name>
<proteinExistence type="predicted"/>
<comment type="caution">
    <text evidence="1">The sequence shown here is derived from an EMBL/GenBank/DDBJ whole genome shotgun (WGS) entry which is preliminary data.</text>
</comment>